<accession>A0A1F8FK75</accession>
<evidence type="ECO:0000313" key="5">
    <source>
        <dbReference type="Proteomes" id="UP000178197"/>
    </source>
</evidence>
<protein>
    <recommendedName>
        <fullName evidence="6">Aminotransferase</fullName>
    </recommendedName>
</protein>
<feature type="active site" description="Proton acceptor" evidence="1">
    <location>
        <position position="184"/>
    </location>
</feature>
<comment type="caution">
    <text evidence="4">The sequence shown here is derived from an EMBL/GenBank/DDBJ whole genome shotgun (WGS) entry which is preliminary data.</text>
</comment>
<sequence length="366" mass="40844">MKKQKFINQIEPWIGSAESHLMGRYLRSGSWLAEFDQTAEFEKKFAGFLGVDYAVAVSNGTVALTLSLMALGVGQGDEVIVPDYTMIATSNAVLLAGAKPVFADIEAETLSLDFGRLPITKMTKAIIHVSINGRSGNIVELAKICKSKNIHLIEDSCQSFTSKYQGQFLGTFGAIGCFSLTPHKIITTGQGGVMVTNRQDLYEKIKKLKNFGRLEGGGDYHETIGFNFKFSDLQAVIGLAQIGNIKERIKRKKQLYRLYQDGLSGFKEVEFVRTDLAGTTPMFMDILIPAERRDKLMRFLQENRIGSRAFYPSINSQPAYRGFTKDKFPVSGAISQKGLWLPSSLFLKKNEVGYICKKIKEFFYGR</sequence>
<name>A0A1F8FK75_9BACT</name>
<dbReference type="Proteomes" id="UP000178197">
    <property type="component" value="Unassembled WGS sequence"/>
</dbReference>
<dbReference type="Pfam" id="PF01041">
    <property type="entry name" value="DegT_DnrJ_EryC1"/>
    <property type="match status" value="1"/>
</dbReference>
<dbReference type="PIRSF" id="PIRSF000390">
    <property type="entry name" value="PLP_StrS"/>
    <property type="match status" value="1"/>
</dbReference>
<feature type="modified residue" description="N6-(pyridoxal phosphate)lysine" evidence="2">
    <location>
        <position position="184"/>
    </location>
</feature>
<proteinExistence type="inferred from homology"/>
<dbReference type="GO" id="GO:0030170">
    <property type="term" value="F:pyridoxal phosphate binding"/>
    <property type="evidence" value="ECO:0007669"/>
    <property type="project" value="TreeGrafter"/>
</dbReference>
<evidence type="ECO:0000256" key="3">
    <source>
        <dbReference type="RuleBase" id="RU004508"/>
    </source>
</evidence>
<reference evidence="4 5" key="1">
    <citation type="journal article" date="2016" name="Nat. Commun.">
        <title>Thousands of microbial genomes shed light on interconnected biogeochemical processes in an aquifer system.</title>
        <authorList>
            <person name="Anantharaman K."/>
            <person name="Brown C.T."/>
            <person name="Hug L.A."/>
            <person name="Sharon I."/>
            <person name="Castelle C.J."/>
            <person name="Probst A.J."/>
            <person name="Thomas B.C."/>
            <person name="Singh A."/>
            <person name="Wilkins M.J."/>
            <person name="Karaoz U."/>
            <person name="Brodie E.L."/>
            <person name="Williams K.H."/>
            <person name="Hubbard S.S."/>
            <person name="Banfield J.F."/>
        </authorList>
    </citation>
    <scope>NUCLEOTIDE SEQUENCE [LARGE SCALE GENOMIC DNA]</scope>
</reference>
<dbReference type="PANTHER" id="PTHR30244">
    <property type="entry name" value="TRANSAMINASE"/>
    <property type="match status" value="1"/>
</dbReference>
<comment type="similarity">
    <text evidence="3">Belongs to the DegT/DnrJ/EryC1 family.</text>
</comment>
<dbReference type="InterPro" id="IPR000653">
    <property type="entry name" value="DegT/StrS_aminotransferase"/>
</dbReference>
<dbReference type="CDD" id="cd00616">
    <property type="entry name" value="AHBA_syn"/>
    <property type="match status" value="1"/>
</dbReference>
<dbReference type="GO" id="GO:0000271">
    <property type="term" value="P:polysaccharide biosynthetic process"/>
    <property type="evidence" value="ECO:0007669"/>
    <property type="project" value="TreeGrafter"/>
</dbReference>
<keyword evidence="2 3" id="KW-0663">Pyridoxal phosphate</keyword>
<evidence type="ECO:0000256" key="2">
    <source>
        <dbReference type="PIRSR" id="PIRSR000390-2"/>
    </source>
</evidence>
<dbReference type="EMBL" id="MGJT01000006">
    <property type="protein sequence ID" value="OGN13465.1"/>
    <property type="molecule type" value="Genomic_DNA"/>
</dbReference>
<organism evidence="4 5">
    <name type="scientific">Candidatus Yanofskybacteria bacterium RIFCSPHIGHO2_02_FULL_43_15c</name>
    <dbReference type="NCBI Taxonomy" id="1802679"/>
    <lineage>
        <taxon>Bacteria</taxon>
        <taxon>Candidatus Yanofskyibacteriota</taxon>
    </lineage>
</organism>
<dbReference type="PANTHER" id="PTHR30244:SF34">
    <property type="entry name" value="DTDP-4-AMINO-4,6-DIDEOXYGALACTOSE TRANSAMINASE"/>
    <property type="match status" value="1"/>
</dbReference>
<evidence type="ECO:0000313" key="4">
    <source>
        <dbReference type="EMBL" id="OGN13465.1"/>
    </source>
</evidence>
<gene>
    <name evidence="4" type="ORF">A3C71_00260</name>
</gene>
<dbReference type="InterPro" id="IPR015421">
    <property type="entry name" value="PyrdxlP-dep_Trfase_major"/>
</dbReference>
<evidence type="ECO:0000256" key="1">
    <source>
        <dbReference type="PIRSR" id="PIRSR000390-1"/>
    </source>
</evidence>
<dbReference type="AlphaFoldDB" id="A0A1F8FK75"/>
<dbReference type="Gene3D" id="3.40.640.10">
    <property type="entry name" value="Type I PLP-dependent aspartate aminotransferase-like (Major domain)"/>
    <property type="match status" value="1"/>
</dbReference>
<dbReference type="InterPro" id="IPR015424">
    <property type="entry name" value="PyrdxlP-dep_Trfase"/>
</dbReference>
<dbReference type="Gene3D" id="3.90.1150.10">
    <property type="entry name" value="Aspartate Aminotransferase, domain 1"/>
    <property type="match status" value="1"/>
</dbReference>
<dbReference type="InterPro" id="IPR015422">
    <property type="entry name" value="PyrdxlP-dep_Trfase_small"/>
</dbReference>
<evidence type="ECO:0008006" key="6">
    <source>
        <dbReference type="Google" id="ProtNLM"/>
    </source>
</evidence>
<dbReference type="SUPFAM" id="SSF53383">
    <property type="entry name" value="PLP-dependent transferases"/>
    <property type="match status" value="1"/>
</dbReference>
<dbReference type="GO" id="GO:0008483">
    <property type="term" value="F:transaminase activity"/>
    <property type="evidence" value="ECO:0007669"/>
    <property type="project" value="TreeGrafter"/>
</dbReference>